<gene>
    <name evidence="2" type="ORF">GCM10010961_04380</name>
</gene>
<dbReference type="EMBL" id="BNAP01000001">
    <property type="protein sequence ID" value="GHG80849.1"/>
    <property type="molecule type" value="Genomic_DNA"/>
</dbReference>
<keyword evidence="1" id="KW-1133">Transmembrane helix</keyword>
<evidence type="ECO:0000256" key="1">
    <source>
        <dbReference type="SAM" id="Phobius"/>
    </source>
</evidence>
<keyword evidence="3" id="KW-1185">Reference proteome</keyword>
<protein>
    <submittedName>
        <fullName evidence="2">Uncharacterized protein</fullName>
    </submittedName>
</protein>
<dbReference type="AlphaFoldDB" id="A0A8J3H4Z2"/>
<keyword evidence="1" id="KW-0472">Membrane</keyword>
<dbReference type="Proteomes" id="UP000611500">
    <property type="component" value="Unassembled WGS sequence"/>
</dbReference>
<evidence type="ECO:0000313" key="2">
    <source>
        <dbReference type="EMBL" id="GHG80849.1"/>
    </source>
</evidence>
<proteinExistence type="predicted"/>
<organism evidence="2 3">
    <name type="scientific">Pseudodonghicola xiamenensis</name>
    <dbReference type="NCBI Taxonomy" id="337702"/>
    <lineage>
        <taxon>Bacteria</taxon>
        <taxon>Pseudomonadati</taxon>
        <taxon>Pseudomonadota</taxon>
        <taxon>Alphaproteobacteria</taxon>
        <taxon>Rhodobacterales</taxon>
        <taxon>Paracoccaceae</taxon>
        <taxon>Pseudodonghicola</taxon>
    </lineage>
</organism>
<reference evidence="2" key="2">
    <citation type="submission" date="2020-09" db="EMBL/GenBank/DDBJ databases">
        <authorList>
            <person name="Sun Q."/>
            <person name="Zhou Y."/>
        </authorList>
    </citation>
    <scope>NUCLEOTIDE SEQUENCE</scope>
    <source>
        <strain evidence="2">CGMCC 1.7081</strain>
    </source>
</reference>
<reference evidence="2" key="1">
    <citation type="journal article" date="2014" name="Int. J. Syst. Evol. Microbiol.">
        <title>Complete genome sequence of Corynebacterium casei LMG S-19264T (=DSM 44701T), isolated from a smear-ripened cheese.</title>
        <authorList>
            <consortium name="US DOE Joint Genome Institute (JGI-PGF)"/>
            <person name="Walter F."/>
            <person name="Albersmeier A."/>
            <person name="Kalinowski J."/>
            <person name="Ruckert C."/>
        </authorList>
    </citation>
    <scope>NUCLEOTIDE SEQUENCE</scope>
    <source>
        <strain evidence="2">CGMCC 1.7081</strain>
    </source>
</reference>
<evidence type="ECO:0000313" key="3">
    <source>
        <dbReference type="Proteomes" id="UP000611500"/>
    </source>
</evidence>
<name>A0A8J3H4Z2_9RHOB</name>
<sequence length="62" mass="7238">MNFFWLLRMKRWAQHPPSKSRVILVLCVVIFCLILYAVEQWIGWPDALTPAGGVRRGVPLMR</sequence>
<keyword evidence="1" id="KW-0812">Transmembrane</keyword>
<comment type="caution">
    <text evidence="2">The sequence shown here is derived from an EMBL/GenBank/DDBJ whole genome shotgun (WGS) entry which is preliminary data.</text>
</comment>
<accession>A0A8J3H4Z2</accession>
<feature type="transmembrane region" description="Helical" evidence="1">
    <location>
        <begin position="21"/>
        <end position="38"/>
    </location>
</feature>